<organism evidence="1 2">
    <name type="scientific">Heterocephalus glaber</name>
    <name type="common">Naked mole rat</name>
    <dbReference type="NCBI Taxonomy" id="10181"/>
    <lineage>
        <taxon>Eukaryota</taxon>
        <taxon>Metazoa</taxon>
        <taxon>Chordata</taxon>
        <taxon>Craniata</taxon>
        <taxon>Vertebrata</taxon>
        <taxon>Euteleostomi</taxon>
        <taxon>Mammalia</taxon>
        <taxon>Eutheria</taxon>
        <taxon>Euarchontoglires</taxon>
        <taxon>Glires</taxon>
        <taxon>Rodentia</taxon>
        <taxon>Hystricomorpha</taxon>
        <taxon>Bathyergidae</taxon>
        <taxon>Heterocephalus</taxon>
    </lineage>
</organism>
<name>G5AMK8_HETGA</name>
<protein>
    <submittedName>
        <fullName evidence="1">Uncharacterized protein</fullName>
    </submittedName>
</protein>
<accession>G5AMK8</accession>
<evidence type="ECO:0000313" key="2">
    <source>
        <dbReference type="Proteomes" id="UP000006813"/>
    </source>
</evidence>
<feature type="non-terminal residue" evidence="1">
    <location>
        <position position="65"/>
    </location>
</feature>
<dbReference type="InParanoid" id="G5AMK8"/>
<reference evidence="1 2" key="1">
    <citation type="journal article" date="2011" name="Nature">
        <title>Genome sequencing reveals insights into physiology and longevity of the naked mole rat.</title>
        <authorList>
            <person name="Kim E.B."/>
            <person name="Fang X."/>
            <person name="Fushan A.A."/>
            <person name="Huang Z."/>
            <person name="Lobanov A.V."/>
            <person name="Han L."/>
            <person name="Marino S.M."/>
            <person name="Sun X."/>
            <person name="Turanov A.A."/>
            <person name="Yang P."/>
            <person name="Yim S.H."/>
            <person name="Zhao X."/>
            <person name="Kasaikina M.V."/>
            <person name="Stoletzki N."/>
            <person name="Peng C."/>
            <person name="Polak P."/>
            <person name="Xiong Z."/>
            <person name="Kiezun A."/>
            <person name="Zhu Y."/>
            <person name="Chen Y."/>
            <person name="Kryukov G.V."/>
            <person name="Zhang Q."/>
            <person name="Peshkin L."/>
            <person name="Yang L."/>
            <person name="Bronson R.T."/>
            <person name="Buffenstein R."/>
            <person name="Wang B."/>
            <person name="Han C."/>
            <person name="Li Q."/>
            <person name="Chen L."/>
            <person name="Zhao W."/>
            <person name="Sunyaev S.R."/>
            <person name="Park T.J."/>
            <person name="Zhang G."/>
            <person name="Wang J."/>
            <person name="Gladyshev V.N."/>
        </authorList>
    </citation>
    <scope>NUCLEOTIDE SEQUENCE [LARGE SCALE GENOMIC DNA]</scope>
</reference>
<dbReference type="EMBL" id="JH166004">
    <property type="protein sequence ID" value="EHA98268.1"/>
    <property type="molecule type" value="Genomic_DNA"/>
</dbReference>
<dbReference type="PRINTS" id="PR02045">
    <property type="entry name" value="F138DOMAIN"/>
</dbReference>
<proteinExistence type="predicted"/>
<dbReference type="AlphaFoldDB" id="G5AMK8"/>
<gene>
    <name evidence="1" type="ORF">GW7_03465</name>
</gene>
<dbReference type="Proteomes" id="UP000006813">
    <property type="component" value="Unassembled WGS sequence"/>
</dbReference>
<sequence length="65" mass="6834">SCLSLPCSWDYKCLPPRPALKVSGLTCYVAQAGLELLDSSDPPASPSCVAGTVGAYHGTQLNLYF</sequence>
<evidence type="ECO:0000313" key="1">
    <source>
        <dbReference type="EMBL" id="EHA98268.1"/>
    </source>
</evidence>